<dbReference type="InterPro" id="IPR004565">
    <property type="entry name" value="OM_lipoprot_LolB"/>
</dbReference>
<evidence type="ECO:0000256" key="11">
    <source>
        <dbReference type="ARBA" id="ARBA00023237"/>
    </source>
</evidence>
<evidence type="ECO:0000313" key="14">
    <source>
        <dbReference type="Proteomes" id="UP000613266"/>
    </source>
</evidence>
<evidence type="ECO:0000313" key="13">
    <source>
        <dbReference type="EMBL" id="MBH9579598.1"/>
    </source>
</evidence>
<dbReference type="Pfam" id="PF03550">
    <property type="entry name" value="LolB"/>
    <property type="match status" value="1"/>
</dbReference>
<evidence type="ECO:0000256" key="1">
    <source>
        <dbReference type="ARBA" id="ARBA00004459"/>
    </source>
</evidence>
<keyword evidence="5" id="KW-0813">Transport</keyword>
<evidence type="ECO:0000256" key="2">
    <source>
        <dbReference type="ARBA" id="ARBA00009696"/>
    </source>
</evidence>
<evidence type="ECO:0000256" key="9">
    <source>
        <dbReference type="ARBA" id="ARBA00023139"/>
    </source>
</evidence>
<proteinExistence type="inferred from homology"/>
<protein>
    <recommendedName>
        <fullName evidence="4">Outer-membrane lipoprotein LolB</fullName>
    </recommendedName>
</protein>
<dbReference type="PROSITE" id="PS51257">
    <property type="entry name" value="PROKAR_LIPOPROTEIN"/>
    <property type="match status" value="1"/>
</dbReference>
<dbReference type="RefSeq" id="WP_198113546.1">
    <property type="nucleotide sequence ID" value="NZ_JAEDAK010000026.1"/>
</dbReference>
<accession>A0A931J894</accession>
<evidence type="ECO:0000256" key="8">
    <source>
        <dbReference type="ARBA" id="ARBA00023136"/>
    </source>
</evidence>
<evidence type="ECO:0000256" key="3">
    <source>
        <dbReference type="ARBA" id="ARBA00011245"/>
    </source>
</evidence>
<reference evidence="13" key="1">
    <citation type="submission" date="2020-12" db="EMBL/GenBank/DDBJ databases">
        <title>The genome sequence of Inhella sp. 1Y17.</title>
        <authorList>
            <person name="Liu Y."/>
        </authorList>
    </citation>
    <scope>NUCLEOTIDE SEQUENCE</scope>
    <source>
        <strain evidence="13">1Y17</strain>
    </source>
</reference>
<dbReference type="GO" id="GO:0015031">
    <property type="term" value="P:protein transport"/>
    <property type="evidence" value="ECO:0007669"/>
    <property type="project" value="UniProtKB-KW"/>
</dbReference>
<name>A0A931J894_9BURK</name>
<evidence type="ECO:0000256" key="6">
    <source>
        <dbReference type="ARBA" id="ARBA00022729"/>
    </source>
</evidence>
<sequence>MKRRALLLSALLAGCAPLPPPPPSQGWSGKLGYQMEAGNGQRAQAGSALFELQGDLKRGSLLLNSPLGTTLAQARWDEAGLWLDDTRQPQRYADMDELGWALGQAMQGPALPLRLLFDWLHGRPSPLAPHEAHEQGFVQDGWLVQREDPQRLLLSRPAQGGQGALRLRILLNPPA</sequence>
<dbReference type="EMBL" id="JAEDAK010000026">
    <property type="protein sequence ID" value="MBH9579598.1"/>
    <property type="molecule type" value="Genomic_DNA"/>
</dbReference>
<gene>
    <name evidence="13" type="ORF">I7X39_22105</name>
</gene>
<organism evidence="13 14">
    <name type="scientific">Inhella proteolytica</name>
    <dbReference type="NCBI Taxonomy" id="2795029"/>
    <lineage>
        <taxon>Bacteria</taxon>
        <taxon>Pseudomonadati</taxon>
        <taxon>Pseudomonadota</taxon>
        <taxon>Betaproteobacteria</taxon>
        <taxon>Burkholderiales</taxon>
        <taxon>Sphaerotilaceae</taxon>
        <taxon>Inhella</taxon>
    </lineage>
</organism>
<comment type="caution">
    <text evidence="13">The sequence shown here is derived from an EMBL/GenBank/DDBJ whole genome shotgun (WGS) entry which is preliminary data.</text>
</comment>
<dbReference type="GO" id="GO:0009279">
    <property type="term" value="C:cell outer membrane"/>
    <property type="evidence" value="ECO:0007669"/>
    <property type="project" value="UniProtKB-SubCell"/>
</dbReference>
<keyword evidence="9" id="KW-0564">Palmitate</keyword>
<evidence type="ECO:0000256" key="12">
    <source>
        <dbReference type="ARBA" id="ARBA00023288"/>
    </source>
</evidence>
<keyword evidence="12 13" id="KW-0449">Lipoprotein</keyword>
<dbReference type="Gene3D" id="2.50.20.10">
    <property type="entry name" value="Lipoprotein localisation LolA/LolB/LppX"/>
    <property type="match status" value="1"/>
</dbReference>
<evidence type="ECO:0000256" key="10">
    <source>
        <dbReference type="ARBA" id="ARBA00023186"/>
    </source>
</evidence>
<keyword evidence="11" id="KW-0998">Cell outer membrane</keyword>
<keyword evidence="14" id="KW-1185">Reference proteome</keyword>
<comment type="subunit">
    <text evidence="3">Monomer.</text>
</comment>
<keyword evidence="10" id="KW-0143">Chaperone</keyword>
<dbReference type="Proteomes" id="UP000613266">
    <property type="component" value="Unassembled WGS sequence"/>
</dbReference>
<evidence type="ECO:0000256" key="7">
    <source>
        <dbReference type="ARBA" id="ARBA00022927"/>
    </source>
</evidence>
<dbReference type="SUPFAM" id="SSF89392">
    <property type="entry name" value="Prokaryotic lipoproteins and lipoprotein localization factors"/>
    <property type="match status" value="1"/>
</dbReference>
<comment type="similarity">
    <text evidence="2">Belongs to the LolB family.</text>
</comment>
<evidence type="ECO:0000256" key="5">
    <source>
        <dbReference type="ARBA" id="ARBA00022448"/>
    </source>
</evidence>
<keyword evidence="6" id="KW-0732">Signal</keyword>
<keyword evidence="8" id="KW-0472">Membrane</keyword>
<evidence type="ECO:0000256" key="4">
    <source>
        <dbReference type="ARBA" id="ARBA00016202"/>
    </source>
</evidence>
<comment type="subcellular location">
    <subcellularLocation>
        <location evidence="1">Cell outer membrane</location>
        <topology evidence="1">Lipid-anchor</topology>
    </subcellularLocation>
</comment>
<keyword evidence="7" id="KW-0653">Protein transport</keyword>
<dbReference type="AlphaFoldDB" id="A0A931J894"/>
<dbReference type="InterPro" id="IPR029046">
    <property type="entry name" value="LolA/LolB/LppX"/>
</dbReference>